<keyword evidence="1" id="KW-0479">Metal-binding</keyword>
<dbReference type="PANTHER" id="PTHR30037">
    <property type="entry name" value="DNA-3-METHYLADENINE GLYCOSYLASE 1"/>
    <property type="match status" value="1"/>
</dbReference>
<sequence>MEKKRCFWVDLSSPVYIEYHDKEWGIPVYDDEKLYEMFLLETFQAGLSWITILKKREFFRVAFDGFDVKKIAAYGTEKVEDLMQNPQIIRNRGKITAAVQNAAIFMDIQKEYGSFSRYLWGFTDGKIIINQADTIPVKTELSDRISKDLKNRGMRYVGSVTIYSYLQAVGVVNDHDKNCFCKNG</sequence>
<accession>A0A3E2X0L1</accession>
<dbReference type="SUPFAM" id="SSF48150">
    <property type="entry name" value="DNA-glycosylase"/>
    <property type="match status" value="1"/>
</dbReference>
<name>A0A3E2X0L1_9FIRM</name>
<feature type="binding site" evidence="1">
    <location>
        <position position="20"/>
    </location>
    <ligand>
        <name>Zn(2+)</name>
        <dbReference type="ChEBI" id="CHEBI:29105"/>
    </ligand>
</feature>
<dbReference type="InterPro" id="IPR052891">
    <property type="entry name" value="DNA-3mA_glycosylase"/>
</dbReference>
<dbReference type="GO" id="GO:0008725">
    <property type="term" value="F:DNA-3-methyladenine glycosylase activity"/>
    <property type="evidence" value="ECO:0007669"/>
    <property type="project" value="InterPro"/>
</dbReference>
<organism evidence="2 3">
    <name type="scientific">Hungatella hathewayi</name>
    <dbReference type="NCBI Taxonomy" id="154046"/>
    <lineage>
        <taxon>Bacteria</taxon>
        <taxon>Bacillati</taxon>
        <taxon>Bacillota</taxon>
        <taxon>Clostridia</taxon>
        <taxon>Lachnospirales</taxon>
        <taxon>Lachnospiraceae</taxon>
        <taxon>Hungatella</taxon>
    </lineage>
</organism>
<proteinExistence type="predicted"/>
<dbReference type="GO" id="GO:0006284">
    <property type="term" value="P:base-excision repair"/>
    <property type="evidence" value="ECO:0007669"/>
    <property type="project" value="InterPro"/>
</dbReference>
<dbReference type="Gene3D" id="1.10.340.30">
    <property type="entry name" value="Hypothetical protein, domain 2"/>
    <property type="match status" value="1"/>
</dbReference>
<reference evidence="2 3" key="1">
    <citation type="submission" date="2018-08" db="EMBL/GenBank/DDBJ databases">
        <title>A genome reference for cultivated species of the human gut microbiota.</title>
        <authorList>
            <person name="Zou Y."/>
            <person name="Xue W."/>
            <person name="Luo G."/>
        </authorList>
    </citation>
    <scope>NUCLEOTIDE SEQUENCE [LARGE SCALE GENOMIC DNA]</scope>
    <source>
        <strain evidence="2 3">AF19-21</strain>
    </source>
</reference>
<dbReference type="GeneID" id="93335118"/>
<dbReference type="Pfam" id="PF03352">
    <property type="entry name" value="Adenine_glyco"/>
    <property type="match status" value="1"/>
</dbReference>
<dbReference type="RefSeq" id="WP_025656701.1">
    <property type="nucleotide sequence ID" value="NZ_QVIA01000004.1"/>
</dbReference>
<dbReference type="InterPro" id="IPR005019">
    <property type="entry name" value="Adenine_glyco"/>
</dbReference>
<dbReference type="PANTHER" id="PTHR30037:SF4">
    <property type="entry name" value="DNA-3-METHYLADENINE GLYCOSYLASE I"/>
    <property type="match status" value="1"/>
</dbReference>
<dbReference type="Proteomes" id="UP000261111">
    <property type="component" value="Unassembled WGS sequence"/>
</dbReference>
<dbReference type="GO" id="GO:0046872">
    <property type="term" value="F:metal ion binding"/>
    <property type="evidence" value="ECO:0007669"/>
    <property type="project" value="UniProtKB-KW"/>
</dbReference>
<evidence type="ECO:0000313" key="3">
    <source>
        <dbReference type="Proteomes" id="UP000261111"/>
    </source>
</evidence>
<dbReference type="AlphaFoldDB" id="A0A3E2X0L1"/>
<keyword evidence="1" id="KW-0862">Zinc</keyword>
<gene>
    <name evidence="2" type="ORF">DWX41_04515</name>
</gene>
<dbReference type="EMBL" id="QVIA01000004">
    <property type="protein sequence ID" value="RGC34040.1"/>
    <property type="molecule type" value="Genomic_DNA"/>
</dbReference>
<evidence type="ECO:0000256" key="1">
    <source>
        <dbReference type="PIRSR" id="PIRSR605019-1"/>
    </source>
</evidence>
<dbReference type="InterPro" id="IPR011257">
    <property type="entry name" value="DNA_glycosylase"/>
</dbReference>
<evidence type="ECO:0000313" key="2">
    <source>
        <dbReference type="EMBL" id="RGC34040.1"/>
    </source>
</evidence>
<feature type="binding site" evidence="1">
    <location>
        <position position="179"/>
    </location>
    <ligand>
        <name>Zn(2+)</name>
        <dbReference type="ChEBI" id="CHEBI:29105"/>
    </ligand>
</feature>
<feature type="binding site" evidence="1">
    <location>
        <position position="175"/>
    </location>
    <ligand>
        <name>Zn(2+)</name>
        <dbReference type="ChEBI" id="CHEBI:29105"/>
    </ligand>
</feature>
<feature type="binding site" evidence="1">
    <location>
        <position position="6"/>
    </location>
    <ligand>
        <name>Zn(2+)</name>
        <dbReference type="ChEBI" id="CHEBI:29105"/>
    </ligand>
</feature>
<comment type="caution">
    <text evidence="2">The sequence shown here is derived from an EMBL/GenBank/DDBJ whole genome shotgun (WGS) entry which is preliminary data.</text>
</comment>
<protein>
    <submittedName>
        <fullName evidence="2">DNA-3-methyladenine glycosylase I</fullName>
    </submittedName>
</protein>